<reference evidence="8 9" key="1">
    <citation type="journal article" date="2007" name="Science">
        <title>Genomic minimalism in the early diverging intestinal parasite Giardia lamblia.</title>
        <authorList>
            <person name="Morrison H.G."/>
            <person name="McArthur A.G."/>
            <person name="Gillin F.D."/>
            <person name="Aley S.B."/>
            <person name="Adam R.D."/>
            <person name="Olsen G.J."/>
            <person name="Best A.A."/>
            <person name="Cande W.Z."/>
            <person name="Chen F."/>
            <person name="Cipriano M.J."/>
            <person name="Davids B.J."/>
            <person name="Dawson S.C."/>
            <person name="Elmendorf H.G."/>
            <person name="Hehl A.B."/>
            <person name="Holder M.E."/>
            <person name="Huse S.M."/>
            <person name="Kim U.U."/>
            <person name="Lasek-Nesselquist E."/>
            <person name="Manning G."/>
            <person name="Nigam A."/>
            <person name="Nixon J.E."/>
            <person name="Palm D."/>
            <person name="Passamaneck N.E."/>
            <person name="Prabhu A."/>
            <person name="Reich C.I."/>
            <person name="Reiner D.S."/>
            <person name="Samuelson J."/>
            <person name="Svard S.G."/>
            <person name="Sogin M.L."/>
        </authorList>
    </citation>
    <scope>NUCLEOTIDE SEQUENCE [LARGE SCALE GENOMIC DNA]</scope>
    <source>
        <strain evidence="8 9">WB C6</strain>
    </source>
</reference>
<dbReference type="SMR" id="A8B6J5"/>
<comment type="caution">
    <text evidence="8">The sequence shown here is derived from an EMBL/GenBank/DDBJ whole genome shotgun (WGS) entry which is preliminary data.</text>
</comment>
<dbReference type="GO" id="GO:0004674">
    <property type="term" value="F:protein serine/threonine kinase activity"/>
    <property type="evidence" value="ECO:0000318"/>
    <property type="project" value="GO_Central"/>
</dbReference>
<protein>
    <recommendedName>
        <fullName evidence="2">non-specific serine/threonine protein kinase</fullName>
        <ecNumber evidence="2">2.7.11.1</ecNumber>
    </recommendedName>
</protein>
<evidence type="ECO:0000259" key="7">
    <source>
        <dbReference type="PROSITE" id="PS50011"/>
    </source>
</evidence>
<evidence type="ECO:0000313" key="8">
    <source>
        <dbReference type="EMBL" id="KAE8301899.1"/>
    </source>
</evidence>
<accession>A8B6J5</accession>
<dbReference type="AlphaFoldDB" id="A8B6J5"/>
<keyword evidence="5 8" id="KW-0418">Kinase</keyword>
<dbReference type="Gene3D" id="1.10.510.10">
    <property type="entry name" value="Transferase(Phosphotransferase) domain 1"/>
    <property type="match status" value="1"/>
</dbReference>
<evidence type="ECO:0000256" key="3">
    <source>
        <dbReference type="ARBA" id="ARBA00022679"/>
    </source>
</evidence>
<dbReference type="KEGG" id="gla:GL50803_002483"/>
<dbReference type="OMA" id="FEREYQI"/>
<dbReference type="InterPro" id="IPR036770">
    <property type="entry name" value="Ankyrin_rpt-contain_sf"/>
</dbReference>
<dbReference type="EC" id="2.7.11.1" evidence="2"/>
<keyword evidence="9" id="KW-1185">Reference proteome</keyword>
<dbReference type="VEuPathDB" id="GiardiaDB:GL50803_2483"/>
<evidence type="ECO:0000256" key="5">
    <source>
        <dbReference type="ARBA" id="ARBA00022777"/>
    </source>
</evidence>
<dbReference type="PROSITE" id="PS50088">
    <property type="entry name" value="ANK_REPEAT"/>
    <property type="match status" value="1"/>
</dbReference>
<evidence type="ECO:0000256" key="2">
    <source>
        <dbReference type="ARBA" id="ARBA00012513"/>
    </source>
</evidence>
<dbReference type="SUPFAM" id="SSF56112">
    <property type="entry name" value="Protein kinase-like (PK-like)"/>
    <property type="match status" value="1"/>
</dbReference>
<dbReference type="FunFam" id="1.10.510.10:FF:002844">
    <property type="entry name" value="Serine/threonine protein kinase"/>
    <property type="match status" value="1"/>
</dbReference>
<feature type="domain" description="Protein kinase" evidence="7">
    <location>
        <begin position="6"/>
        <end position="265"/>
    </location>
</feature>
<evidence type="ECO:0000313" key="9">
    <source>
        <dbReference type="Proteomes" id="UP000001548"/>
    </source>
</evidence>
<dbReference type="HOGENOM" id="CLU_000288_143_1_1"/>
<dbReference type="Gene3D" id="1.25.40.20">
    <property type="entry name" value="Ankyrin repeat-containing domain"/>
    <property type="match status" value="1"/>
</dbReference>
<dbReference type="GeneID" id="5701930"/>
<comment type="similarity">
    <text evidence="1">Belongs to the protein kinase superfamily. NEK Ser/Thr protein kinase family. NIMA subfamily.</text>
</comment>
<organism evidence="8 9">
    <name type="scientific">Giardia intestinalis (strain ATCC 50803 / WB clone C6)</name>
    <name type="common">Giardia lamblia</name>
    <dbReference type="NCBI Taxonomy" id="184922"/>
    <lineage>
        <taxon>Eukaryota</taxon>
        <taxon>Metamonada</taxon>
        <taxon>Diplomonadida</taxon>
        <taxon>Hexamitidae</taxon>
        <taxon>Giardiinae</taxon>
        <taxon>Giardia</taxon>
    </lineage>
</organism>
<dbReference type="PROSITE" id="PS50297">
    <property type="entry name" value="ANK_REP_REGION"/>
    <property type="match status" value="1"/>
</dbReference>
<dbReference type="PROSITE" id="PS00107">
    <property type="entry name" value="PROTEIN_KINASE_ATP"/>
    <property type="match status" value="1"/>
</dbReference>
<dbReference type="InterPro" id="IPR002110">
    <property type="entry name" value="Ankyrin_rpt"/>
</dbReference>
<evidence type="ECO:0000256" key="6">
    <source>
        <dbReference type="ARBA" id="ARBA00022840"/>
    </source>
</evidence>
<gene>
    <name evidence="8" type="ORF">GL50803_002483</name>
</gene>
<dbReference type="Pfam" id="PF12796">
    <property type="entry name" value="Ank_2"/>
    <property type="match status" value="1"/>
</dbReference>
<dbReference type="InterPro" id="IPR000719">
    <property type="entry name" value="Prot_kinase_dom"/>
</dbReference>
<name>A8B6J5_GIAIC</name>
<dbReference type="SMART" id="SM00220">
    <property type="entry name" value="S_TKc"/>
    <property type="match status" value="1"/>
</dbReference>
<dbReference type="SUPFAM" id="SSF48403">
    <property type="entry name" value="Ankyrin repeat"/>
    <property type="match status" value="1"/>
</dbReference>
<dbReference type="PROSITE" id="PS50011">
    <property type="entry name" value="PROTEIN_KINASE_DOM"/>
    <property type="match status" value="1"/>
</dbReference>
<proteinExistence type="inferred from homology"/>
<keyword evidence="4" id="KW-0547">Nucleotide-binding</keyword>
<dbReference type="InterPro" id="IPR017441">
    <property type="entry name" value="Protein_kinase_ATP_BS"/>
</dbReference>
<dbReference type="EMBL" id="AACB03000005">
    <property type="protein sequence ID" value="KAE8301899.1"/>
    <property type="molecule type" value="Genomic_DNA"/>
</dbReference>
<dbReference type="InterPro" id="IPR008271">
    <property type="entry name" value="Ser/Thr_kinase_AS"/>
</dbReference>
<dbReference type="Proteomes" id="UP000001548">
    <property type="component" value="Unassembled WGS sequence"/>
</dbReference>
<dbReference type="PANTHER" id="PTHR43671:SF13">
    <property type="entry name" value="SERINE_THREONINE-PROTEIN KINASE NEK2"/>
    <property type="match status" value="1"/>
</dbReference>
<dbReference type="InterPro" id="IPR011009">
    <property type="entry name" value="Kinase-like_dom_sf"/>
</dbReference>
<keyword evidence="6" id="KW-0067">ATP-binding</keyword>
<evidence type="ECO:0000256" key="4">
    <source>
        <dbReference type="ARBA" id="ARBA00022741"/>
    </source>
</evidence>
<dbReference type="RefSeq" id="XP_001708997.1">
    <property type="nucleotide sequence ID" value="XM_001708945.1"/>
</dbReference>
<dbReference type="PROSITE" id="PS00108">
    <property type="entry name" value="PROTEIN_KINASE_ST"/>
    <property type="match status" value="1"/>
</dbReference>
<dbReference type="PANTHER" id="PTHR43671">
    <property type="entry name" value="SERINE/THREONINE-PROTEIN KINASE NEK"/>
    <property type="match status" value="1"/>
</dbReference>
<evidence type="ECO:0000256" key="1">
    <source>
        <dbReference type="ARBA" id="ARBA00010886"/>
    </source>
</evidence>
<keyword evidence="3" id="KW-0808">Transferase</keyword>
<dbReference type="Pfam" id="PF00069">
    <property type="entry name" value="Pkinase"/>
    <property type="match status" value="1"/>
</dbReference>
<sequence>MDPERYRDVTLLGQGAFGSVHRATRVQDNVVVAVKEIDLNRVSAEFHSTFEREYQIGKSLIHKNILRYLALHQRGDNVLLIEMELCPDGSLDDMIKEASRGNELVAEDTIWETVVQLCDGLEYLHDNSNKSCGKIIHRDLKPDNIMYSGATLKIGDLGLARMIEKNSKMTVYVGTPQYMAPEVARGLEYDTFADIWSVGCIIYEMCCLRRPPWDAKTLEGDPSVDIPEEYSNDLKELIRNCLRFTPSSRIGLASISTNGRVHRARDRINKKTDDFLVAVREKNVKHINGNIDVLQLCAKEAVEIARRDKLFDVMQILVPQLYQKNILITLDPIETTQTDKPTALMTMVQNNKWKAPKAQEYKASLQKNYSVLLTLEDDNPGTPRYVLGTTALMVAAHYNNVEAVKNLLAEVGARDSQGFTALMYAARRGHTQAVSLLLIEAGATNNFGHTALMLAAWHGHKDCVKVLYELEEGISDHNGYKVISYAENPMPSIPSEVQKDIVEIISSHK</sequence>
<dbReference type="InterPro" id="IPR050660">
    <property type="entry name" value="NEK_Ser/Thr_kinase"/>
</dbReference>
<dbReference type="SMART" id="SM00248">
    <property type="entry name" value="ANK"/>
    <property type="match status" value="3"/>
</dbReference>
<dbReference type="GO" id="GO:0005524">
    <property type="term" value="F:ATP binding"/>
    <property type="evidence" value="ECO:0007669"/>
    <property type="project" value="UniProtKB-UniRule"/>
</dbReference>